<dbReference type="AlphaFoldDB" id="A0A922ETR7"/>
<feature type="binding site" evidence="15">
    <location>
        <position position="298"/>
    </location>
    <ligand>
        <name>Mg(2+)</name>
        <dbReference type="ChEBI" id="CHEBI:18420"/>
        <label>1</label>
    </ligand>
</feature>
<organism evidence="18 19">
    <name type="scientific">Carya illinoinensis</name>
    <name type="common">Pecan</name>
    <dbReference type="NCBI Taxonomy" id="32201"/>
    <lineage>
        <taxon>Eukaryota</taxon>
        <taxon>Viridiplantae</taxon>
        <taxon>Streptophyta</taxon>
        <taxon>Embryophyta</taxon>
        <taxon>Tracheophyta</taxon>
        <taxon>Spermatophyta</taxon>
        <taxon>Magnoliopsida</taxon>
        <taxon>eudicotyledons</taxon>
        <taxon>Gunneridae</taxon>
        <taxon>Pentapetalae</taxon>
        <taxon>rosids</taxon>
        <taxon>fabids</taxon>
        <taxon>Fagales</taxon>
        <taxon>Juglandaceae</taxon>
        <taxon>Carya</taxon>
    </lineage>
</organism>
<dbReference type="InterPro" id="IPR040464">
    <property type="entry name" value="InsP(3)kin_ATP-grasp"/>
</dbReference>
<dbReference type="GO" id="GO:0052835">
    <property type="term" value="F:inositol-3,4,6-trisphosphate 1-kinase activity"/>
    <property type="evidence" value="ECO:0007669"/>
    <property type="project" value="UniProtKB-ARBA"/>
</dbReference>
<comment type="subunit">
    <text evidence="2 13">Monomer.</text>
</comment>
<evidence type="ECO:0000256" key="5">
    <source>
        <dbReference type="ARBA" id="ARBA00022741"/>
    </source>
</evidence>
<proteinExistence type="inferred from homology"/>
<name>A0A922ETR7_CARIL</name>
<evidence type="ECO:0000256" key="1">
    <source>
        <dbReference type="ARBA" id="ARBA00009601"/>
    </source>
</evidence>
<feature type="binding site" evidence="14">
    <location>
        <position position="218"/>
    </location>
    <ligand>
        <name>1D-myo-inositol 1,3,4-trisphosphate</name>
        <dbReference type="ChEBI" id="CHEBI:58414"/>
    </ligand>
</feature>
<keyword evidence="4 13" id="KW-0479">Metal-binding</keyword>
<gene>
    <name evidence="18" type="ORF">I3842_06G164600</name>
</gene>
<dbReference type="OrthoDB" id="25308at2759"/>
<feature type="binding site" evidence="15">
    <location>
        <position position="313"/>
    </location>
    <ligand>
        <name>Mg(2+)</name>
        <dbReference type="ChEBI" id="CHEBI:18420"/>
        <label>1</label>
    </ligand>
</feature>
<protein>
    <recommendedName>
        <fullName evidence="13">Inositol-tetrakisphosphate 1-kinase</fullName>
        <ecNumber evidence="13">2.7.1.134</ecNumber>
    </recommendedName>
</protein>
<dbReference type="SUPFAM" id="SSF56059">
    <property type="entry name" value="Glutathione synthetase ATP-binding domain-like"/>
    <property type="match status" value="1"/>
</dbReference>
<evidence type="ECO:0000256" key="7">
    <source>
        <dbReference type="ARBA" id="ARBA00022840"/>
    </source>
</evidence>
<comment type="catalytic activity">
    <reaction evidence="12">
        <text>1D-myo-inositol 3,4,6-trisphosphate + ATP = 1D-myo-inositol 1,3,4,6-tetrakisphosphate + ADP + H(+)</text>
        <dbReference type="Rhea" id="RHEA:70287"/>
        <dbReference type="ChEBI" id="CHEBI:15378"/>
        <dbReference type="ChEBI" id="CHEBI:30616"/>
        <dbReference type="ChEBI" id="CHEBI:57660"/>
        <dbReference type="ChEBI" id="CHEBI:189099"/>
        <dbReference type="ChEBI" id="CHEBI:456216"/>
    </reaction>
    <physiologicalReaction direction="left-to-right" evidence="12">
        <dbReference type="Rhea" id="RHEA:70288"/>
    </physiologicalReaction>
</comment>
<keyword evidence="3 13" id="KW-0808">Transferase</keyword>
<evidence type="ECO:0000259" key="17">
    <source>
        <dbReference type="Pfam" id="PF17927"/>
    </source>
</evidence>
<feature type="binding site" evidence="14">
    <location>
        <position position="186"/>
    </location>
    <ligand>
        <name>1D-myo-inositol 1,3,4-trisphosphate</name>
        <dbReference type="ChEBI" id="CHEBI:58414"/>
    </ligand>
</feature>
<comment type="catalytic activity">
    <reaction evidence="11">
        <text>1D-myo-inositol 1,3,4-trisphosphate + ATP = 1D-myo-inositol 1,3,4,6-tetrakisphosphate + ADP + H(+)</text>
        <dbReference type="Rhea" id="RHEA:20940"/>
        <dbReference type="ChEBI" id="CHEBI:15378"/>
        <dbReference type="ChEBI" id="CHEBI:30616"/>
        <dbReference type="ChEBI" id="CHEBI:57660"/>
        <dbReference type="ChEBI" id="CHEBI:58414"/>
        <dbReference type="ChEBI" id="CHEBI:456216"/>
        <dbReference type="EC" id="2.7.1.159"/>
    </reaction>
    <physiologicalReaction direction="left-to-right" evidence="11">
        <dbReference type="Rhea" id="RHEA:20941"/>
    </physiologicalReaction>
</comment>
<dbReference type="GO" id="GO:0032957">
    <property type="term" value="P:inositol trisphosphate metabolic process"/>
    <property type="evidence" value="ECO:0007669"/>
    <property type="project" value="InterPro"/>
</dbReference>
<evidence type="ECO:0000256" key="2">
    <source>
        <dbReference type="ARBA" id="ARBA00011245"/>
    </source>
</evidence>
<feature type="binding site" evidence="14">
    <location>
        <begin position="207"/>
        <end position="218"/>
    </location>
    <ligand>
        <name>ATP</name>
        <dbReference type="ChEBI" id="CHEBI:30616"/>
    </ligand>
</feature>
<feature type="binding site" evidence="14">
    <location>
        <position position="233"/>
    </location>
    <ligand>
        <name>ATP</name>
        <dbReference type="ChEBI" id="CHEBI:30616"/>
    </ligand>
</feature>
<evidence type="ECO:0000256" key="4">
    <source>
        <dbReference type="ARBA" id="ARBA00022723"/>
    </source>
</evidence>
<evidence type="ECO:0000256" key="6">
    <source>
        <dbReference type="ARBA" id="ARBA00022777"/>
    </source>
</evidence>
<keyword evidence="5 13" id="KW-0547">Nucleotide-binding</keyword>
<evidence type="ECO:0000256" key="15">
    <source>
        <dbReference type="PIRSR" id="PIRSR038186-2"/>
    </source>
</evidence>
<accession>A0A922ETR7</accession>
<sequence length="343" mass="38604">MRLNGEIEEDEEEEKVAESLNSQTYSTGIGFPQLQSQNLLVGYALTSKKKKSFLQPKLIGLARNKGIFFVAIDLNRPLSDQGPFDVVLHKLSGKDWCNIIEDYRQKHPEVTVLDPPDAIEHLHNRQSMLQDVADLNLSDCHGKVGVPRQLVISKDPSSIPHEVNKAGLKLPLVVKPLVVDGSAKSHELFLAYDQFSLAELEPPLVLQEFVNHGGILFKVYIVGEIIKVVRRFSLPNFSKHELEKVAGVFPFPRVSSASASADDADLEPSVAEHPPRLLLEKLAREIRPRLGLRLFNMDIIREHGTRDVFYVIDINYFPGYGKMPDYEHIFTDFLLSFAGSKML</sequence>
<comment type="similarity">
    <text evidence="1 13">Belongs to the ITPK1 family.</text>
</comment>
<evidence type="ECO:0000256" key="10">
    <source>
        <dbReference type="ARBA" id="ARBA00051312"/>
    </source>
</evidence>
<comment type="catalytic activity">
    <reaction evidence="9">
        <text>1D-myo-inositol 3,4,5,6-tetrakisphosphate + ATP = 1D-myo-inositol 1,3,4,5,6-pentakisphosphate + ADP + H(+)</text>
        <dbReference type="Rhea" id="RHEA:12452"/>
        <dbReference type="ChEBI" id="CHEBI:15378"/>
        <dbReference type="ChEBI" id="CHEBI:30616"/>
        <dbReference type="ChEBI" id="CHEBI:57539"/>
        <dbReference type="ChEBI" id="CHEBI:57733"/>
        <dbReference type="ChEBI" id="CHEBI:456216"/>
        <dbReference type="EC" id="2.7.1.134"/>
    </reaction>
    <physiologicalReaction direction="left-to-right" evidence="9">
        <dbReference type="Rhea" id="RHEA:12453"/>
    </physiologicalReaction>
    <physiologicalReaction direction="right-to-left" evidence="9">
        <dbReference type="Rhea" id="RHEA:12454"/>
    </physiologicalReaction>
</comment>
<dbReference type="Proteomes" id="UP000811246">
    <property type="component" value="Chromosome 6"/>
</dbReference>
<feature type="binding site" evidence="14">
    <location>
        <position position="90"/>
    </location>
    <ligand>
        <name>1D-myo-inositol 1,3,4-trisphosphate</name>
        <dbReference type="ChEBI" id="CHEBI:58414"/>
    </ligand>
</feature>
<dbReference type="FunFam" id="3.30.1490.220:FF:000002">
    <property type="entry name" value="Inositol-tetrakisphosphate 1-kinase"/>
    <property type="match status" value="1"/>
</dbReference>
<evidence type="ECO:0000313" key="19">
    <source>
        <dbReference type="Proteomes" id="UP000811246"/>
    </source>
</evidence>
<dbReference type="PANTHER" id="PTHR14217:SF19">
    <property type="entry name" value="INOSITOL-TETRAKISPHOSPHATE 1-KINASE 2"/>
    <property type="match status" value="1"/>
</dbReference>
<dbReference type="EC" id="2.7.1.134" evidence="13"/>
<comment type="function">
    <text evidence="13">Kinase that can phosphorylate various inositol polyphosphate such as Ins(3,4,5,6)P4 or Ins(1,3,4)P3.</text>
</comment>
<dbReference type="EMBL" id="CM031830">
    <property type="protein sequence ID" value="KAG6710074.1"/>
    <property type="molecule type" value="Genomic_DNA"/>
</dbReference>
<dbReference type="GO" id="GO:0005737">
    <property type="term" value="C:cytoplasm"/>
    <property type="evidence" value="ECO:0007669"/>
    <property type="project" value="TreeGrafter"/>
</dbReference>
<evidence type="ECO:0000313" key="18">
    <source>
        <dbReference type="EMBL" id="KAG6710074.1"/>
    </source>
</evidence>
<keyword evidence="6 13" id="KW-0418">Kinase</keyword>
<dbReference type="Gene3D" id="3.40.50.11370">
    <property type="match status" value="1"/>
</dbReference>
<dbReference type="GO" id="GO:0000287">
    <property type="term" value="F:magnesium ion binding"/>
    <property type="evidence" value="ECO:0007669"/>
    <property type="project" value="InterPro"/>
</dbReference>
<dbReference type="Gene3D" id="3.30.1490.220">
    <property type="match status" value="1"/>
</dbReference>
<dbReference type="GO" id="GO:0052726">
    <property type="term" value="F:inositol-1,3,4-trisphosphate 5-kinase activity"/>
    <property type="evidence" value="ECO:0007669"/>
    <property type="project" value="InterPro"/>
</dbReference>
<feature type="binding site" evidence="14">
    <location>
        <position position="319"/>
    </location>
    <ligand>
        <name>1D-myo-inositol 1,3,4-trisphosphate</name>
        <dbReference type="ChEBI" id="CHEBI:58414"/>
    </ligand>
</feature>
<evidence type="ECO:0000256" key="12">
    <source>
        <dbReference type="ARBA" id="ARBA00051721"/>
    </source>
</evidence>
<dbReference type="GO" id="GO:0052725">
    <property type="term" value="F:inositol-1,3,4-trisphosphate 6-kinase activity"/>
    <property type="evidence" value="ECO:0007669"/>
    <property type="project" value="InterPro"/>
</dbReference>
<dbReference type="FunFam" id="3.40.50.11370:FF:000002">
    <property type="entry name" value="Inositol-tetrakisphosphate 1-kinase"/>
    <property type="match status" value="1"/>
</dbReference>
<feature type="binding site" evidence="15">
    <location>
        <position position="313"/>
    </location>
    <ligand>
        <name>Mg(2+)</name>
        <dbReference type="ChEBI" id="CHEBI:18420"/>
        <label>2</label>
    </ligand>
</feature>
<dbReference type="PANTHER" id="PTHR14217">
    <property type="entry name" value="INOSITOL-TETRAKISPHOSPHATE 1-KINASE"/>
    <property type="match status" value="1"/>
</dbReference>
<keyword evidence="7 13" id="KW-0067">ATP-binding</keyword>
<evidence type="ECO:0000259" key="16">
    <source>
        <dbReference type="Pfam" id="PF05770"/>
    </source>
</evidence>
<evidence type="ECO:0000256" key="8">
    <source>
        <dbReference type="ARBA" id="ARBA00022842"/>
    </source>
</evidence>
<evidence type="ECO:0000256" key="3">
    <source>
        <dbReference type="ARBA" id="ARBA00022679"/>
    </source>
</evidence>
<feature type="binding site" evidence="14">
    <location>
        <position position="49"/>
    </location>
    <ligand>
        <name>1D-myo-inositol 1,3,4-trisphosphate</name>
        <dbReference type="ChEBI" id="CHEBI:58414"/>
    </ligand>
</feature>
<keyword evidence="8 13" id="KW-0460">Magnesium</keyword>
<feature type="binding site" evidence="14">
    <location>
        <position position="315"/>
    </location>
    <ligand>
        <name>1D-myo-inositol 1,3,4-trisphosphate</name>
        <dbReference type="ChEBI" id="CHEBI:58414"/>
    </ligand>
</feature>
<feature type="domain" description="Inositol-tetrakisphosphate 1-kinase N-terminal" evidence="17">
    <location>
        <begin position="40"/>
        <end position="119"/>
    </location>
</feature>
<dbReference type="PIRSF" id="PIRSF038186">
    <property type="entry name" value="ITPK"/>
    <property type="match status" value="1"/>
</dbReference>
<comment type="cofactor">
    <cofactor evidence="13 15">
        <name>Mg(2+)</name>
        <dbReference type="ChEBI" id="CHEBI:18420"/>
    </cofactor>
    <text evidence="13 15">Binds 2 magnesium ions per subunit.</text>
</comment>
<feature type="binding site" evidence="15">
    <location>
        <position position="315"/>
    </location>
    <ligand>
        <name>Mg(2+)</name>
        <dbReference type="ChEBI" id="CHEBI:18420"/>
        <label>2</label>
    </ligand>
</feature>
<dbReference type="Pfam" id="PF05770">
    <property type="entry name" value="Ins134_P3_kin"/>
    <property type="match status" value="1"/>
</dbReference>
<comment type="catalytic activity">
    <reaction evidence="10">
        <text>1D-myo-inositol 1,3,4-trisphosphate + ATP = 1D-myo-inositol 1,3,4,5-tetrakisphosphate + ADP + H(+)</text>
        <dbReference type="Rhea" id="RHEA:13253"/>
        <dbReference type="ChEBI" id="CHEBI:15378"/>
        <dbReference type="ChEBI" id="CHEBI:30616"/>
        <dbReference type="ChEBI" id="CHEBI:57895"/>
        <dbReference type="ChEBI" id="CHEBI:58414"/>
        <dbReference type="ChEBI" id="CHEBI:456216"/>
        <dbReference type="EC" id="2.7.1.159"/>
    </reaction>
    <physiologicalReaction direction="left-to-right" evidence="10">
        <dbReference type="Rhea" id="RHEA:13254"/>
    </physiologicalReaction>
</comment>
<evidence type="ECO:0000256" key="14">
    <source>
        <dbReference type="PIRSR" id="PIRSR038186-1"/>
    </source>
</evidence>
<evidence type="ECO:0000256" key="9">
    <source>
        <dbReference type="ARBA" id="ARBA00033645"/>
    </source>
</evidence>
<dbReference type="InterPro" id="IPR008656">
    <property type="entry name" value="Inositol_tetrakis-P_1-kinase"/>
</dbReference>
<reference evidence="18" key="1">
    <citation type="submission" date="2021-01" db="EMBL/GenBank/DDBJ databases">
        <authorList>
            <person name="Lovell J.T."/>
            <person name="Bentley N."/>
            <person name="Bhattarai G."/>
            <person name="Jenkins J.W."/>
            <person name="Sreedasyam A."/>
            <person name="Alarcon Y."/>
            <person name="Bock C."/>
            <person name="Boston L."/>
            <person name="Carlson J."/>
            <person name="Cervantes K."/>
            <person name="Clermont K."/>
            <person name="Krom N."/>
            <person name="Kubenka K."/>
            <person name="Mamidi S."/>
            <person name="Mattison C."/>
            <person name="Monteros M."/>
            <person name="Pisani C."/>
            <person name="Plott C."/>
            <person name="Rajasekar S."/>
            <person name="Rhein H.S."/>
            <person name="Rohla C."/>
            <person name="Song M."/>
            <person name="Hilaire R.S."/>
            <person name="Shu S."/>
            <person name="Wells L."/>
            <person name="Wang X."/>
            <person name="Webber J."/>
            <person name="Heerema R.J."/>
            <person name="Klein P."/>
            <person name="Conner P."/>
            <person name="Grauke L."/>
            <person name="Grimwood J."/>
            <person name="Schmutz J."/>
            <person name="Randall J.J."/>
        </authorList>
    </citation>
    <scope>NUCLEOTIDE SEQUENCE</scope>
    <source>
        <tissue evidence="18">Leaf</tissue>
    </source>
</reference>
<evidence type="ECO:0000256" key="13">
    <source>
        <dbReference type="PIRNR" id="PIRNR038186"/>
    </source>
</evidence>
<dbReference type="GO" id="GO:0005524">
    <property type="term" value="F:ATP binding"/>
    <property type="evidence" value="ECO:0007669"/>
    <property type="project" value="UniProtKB-KW"/>
</dbReference>
<feature type="domain" description="Inositol 1,3,4-trisphosphate 5/6-kinase ATP-grasp" evidence="16">
    <location>
        <begin position="141"/>
        <end position="335"/>
    </location>
</feature>
<feature type="binding site" evidence="14">
    <location>
        <position position="125"/>
    </location>
    <ligand>
        <name>ATP</name>
        <dbReference type="ChEBI" id="CHEBI:30616"/>
    </ligand>
</feature>
<dbReference type="GO" id="GO:0047325">
    <property type="term" value="F:inositol-3,4,5,6-tetrakisphosphate 1-kinase activity"/>
    <property type="evidence" value="ECO:0007669"/>
    <property type="project" value="UniProtKB-EC"/>
</dbReference>
<evidence type="ECO:0000256" key="11">
    <source>
        <dbReference type="ARBA" id="ARBA00051366"/>
    </source>
</evidence>
<feature type="binding site" evidence="14">
    <location>
        <position position="175"/>
    </location>
    <ligand>
        <name>ATP</name>
        <dbReference type="ChEBI" id="CHEBI:30616"/>
    </ligand>
</feature>
<comment type="caution">
    <text evidence="18">The sequence shown here is derived from an EMBL/GenBank/DDBJ whole genome shotgun (WGS) entry which is preliminary data.</text>
</comment>
<dbReference type="InterPro" id="IPR041429">
    <property type="entry name" value="ITPK1_N"/>
</dbReference>
<dbReference type="Pfam" id="PF17927">
    <property type="entry name" value="Ins134_P3_kin_N"/>
    <property type="match status" value="1"/>
</dbReference>